<evidence type="ECO:0000313" key="2">
    <source>
        <dbReference type="EMBL" id="KAF2100986.1"/>
    </source>
</evidence>
<organism evidence="2 3">
    <name type="scientific">Rhizodiscina lignyota</name>
    <dbReference type="NCBI Taxonomy" id="1504668"/>
    <lineage>
        <taxon>Eukaryota</taxon>
        <taxon>Fungi</taxon>
        <taxon>Dikarya</taxon>
        <taxon>Ascomycota</taxon>
        <taxon>Pezizomycotina</taxon>
        <taxon>Dothideomycetes</taxon>
        <taxon>Pleosporomycetidae</taxon>
        <taxon>Aulographales</taxon>
        <taxon>Rhizodiscinaceae</taxon>
        <taxon>Rhizodiscina</taxon>
    </lineage>
</organism>
<dbReference type="AlphaFoldDB" id="A0A9P4IFV4"/>
<name>A0A9P4IFV4_9PEZI</name>
<evidence type="ECO:0000256" key="1">
    <source>
        <dbReference type="SAM" id="MobiDB-lite"/>
    </source>
</evidence>
<gene>
    <name evidence="2" type="ORF">NA57DRAFT_74583</name>
</gene>
<proteinExistence type="predicted"/>
<dbReference type="EMBL" id="ML978124">
    <property type="protein sequence ID" value="KAF2100986.1"/>
    <property type="molecule type" value="Genomic_DNA"/>
</dbReference>
<sequence>MSMMQKGWKGKARAGAEGSSLKQAPAAGTVMAAGVHFAAISRWSRMLALVVTGGVVDSQCERDGREAAGGVRREARQGKVGLGHERQACQLVTTAGYQREPEECDELICTPLWGTTCKCAEHVLRSGSPAILRLGCLGSLAPLAKSIGVPDGLARTLPRVYNAPWYATALLRVLGAGTSSYVLGAYSCDPSSTGRSVAPYWP</sequence>
<accession>A0A9P4IFV4</accession>
<evidence type="ECO:0000313" key="3">
    <source>
        <dbReference type="Proteomes" id="UP000799772"/>
    </source>
</evidence>
<feature type="region of interest" description="Disordered" evidence="1">
    <location>
        <begin position="1"/>
        <end position="20"/>
    </location>
</feature>
<keyword evidence="3" id="KW-1185">Reference proteome</keyword>
<protein>
    <submittedName>
        <fullName evidence="2">Uncharacterized protein</fullName>
    </submittedName>
</protein>
<comment type="caution">
    <text evidence="2">The sequence shown here is derived from an EMBL/GenBank/DDBJ whole genome shotgun (WGS) entry which is preliminary data.</text>
</comment>
<dbReference type="Proteomes" id="UP000799772">
    <property type="component" value="Unassembled WGS sequence"/>
</dbReference>
<reference evidence="2" key="1">
    <citation type="journal article" date="2020" name="Stud. Mycol.">
        <title>101 Dothideomycetes genomes: a test case for predicting lifestyles and emergence of pathogens.</title>
        <authorList>
            <person name="Haridas S."/>
            <person name="Albert R."/>
            <person name="Binder M."/>
            <person name="Bloem J."/>
            <person name="Labutti K."/>
            <person name="Salamov A."/>
            <person name="Andreopoulos B."/>
            <person name="Baker S."/>
            <person name="Barry K."/>
            <person name="Bills G."/>
            <person name="Bluhm B."/>
            <person name="Cannon C."/>
            <person name="Castanera R."/>
            <person name="Culley D."/>
            <person name="Daum C."/>
            <person name="Ezra D."/>
            <person name="Gonzalez J."/>
            <person name="Henrissat B."/>
            <person name="Kuo A."/>
            <person name="Liang C."/>
            <person name="Lipzen A."/>
            <person name="Lutzoni F."/>
            <person name="Magnuson J."/>
            <person name="Mondo S."/>
            <person name="Nolan M."/>
            <person name="Ohm R."/>
            <person name="Pangilinan J."/>
            <person name="Park H.-J."/>
            <person name="Ramirez L."/>
            <person name="Alfaro M."/>
            <person name="Sun H."/>
            <person name="Tritt A."/>
            <person name="Yoshinaga Y."/>
            <person name="Zwiers L.-H."/>
            <person name="Turgeon B."/>
            <person name="Goodwin S."/>
            <person name="Spatafora J."/>
            <person name="Crous P."/>
            <person name="Grigoriev I."/>
        </authorList>
    </citation>
    <scope>NUCLEOTIDE SEQUENCE</scope>
    <source>
        <strain evidence="2">CBS 133067</strain>
    </source>
</reference>